<proteinExistence type="predicted"/>
<organism evidence="1 2">
    <name type="scientific">Flectobacillus roseus</name>
    <dbReference type="NCBI Taxonomy" id="502259"/>
    <lineage>
        <taxon>Bacteria</taxon>
        <taxon>Pseudomonadati</taxon>
        <taxon>Bacteroidota</taxon>
        <taxon>Cytophagia</taxon>
        <taxon>Cytophagales</taxon>
        <taxon>Flectobacillaceae</taxon>
        <taxon>Flectobacillus</taxon>
    </lineage>
</organism>
<sequence length="44" mass="5040">MQFIVSKLQKPKNNTRLLDPTAKDIQSGKNQEVLAFVIKKIIDQ</sequence>
<comment type="caution">
    <text evidence="1">The sequence shown here is derived from an EMBL/GenBank/DDBJ whole genome shotgun (WGS) entry which is preliminary data.</text>
</comment>
<evidence type="ECO:0000313" key="2">
    <source>
        <dbReference type="Proteomes" id="UP001236507"/>
    </source>
</evidence>
<dbReference type="EMBL" id="JASHIF010000021">
    <property type="protein sequence ID" value="MDI9861612.1"/>
    <property type="molecule type" value="Genomic_DNA"/>
</dbReference>
<dbReference type="RefSeq" id="WP_283345986.1">
    <property type="nucleotide sequence ID" value="NZ_JASHIF010000021.1"/>
</dbReference>
<dbReference type="Proteomes" id="UP001236507">
    <property type="component" value="Unassembled WGS sequence"/>
</dbReference>
<reference evidence="1 2" key="1">
    <citation type="submission" date="2023-05" db="EMBL/GenBank/DDBJ databases">
        <title>Novel species of genus Flectobacillus isolated from stream in China.</title>
        <authorList>
            <person name="Lu H."/>
        </authorList>
    </citation>
    <scope>NUCLEOTIDE SEQUENCE [LARGE SCALE GENOMIC DNA]</scope>
    <source>
        <strain evidence="1 2">KCTC 42575</strain>
    </source>
</reference>
<gene>
    <name evidence="1" type="ORF">QM524_20495</name>
</gene>
<name>A0ABT6YDV8_9BACT</name>
<accession>A0ABT6YDV8</accession>
<evidence type="ECO:0000313" key="1">
    <source>
        <dbReference type="EMBL" id="MDI9861612.1"/>
    </source>
</evidence>
<keyword evidence="2" id="KW-1185">Reference proteome</keyword>
<protein>
    <submittedName>
        <fullName evidence="1">Uncharacterized protein</fullName>
    </submittedName>
</protein>